<evidence type="ECO:0000313" key="1">
    <source>
        <dbReference type="EMBL" id="KAF0923843.1"/>
    </source>
</evidence>
<gene>
    <name evidence="1" type="ORF">E2562_007702</name>
</gene>
<dbReference type="AlphaFoldDB" id="A0A6G1EIQ9"/>
<keyword evidence="2" id="KW-1185">Reference proteome</keyword>
<sequence length="64" mass="7254">MECYYQYSNSLKEKRPPLKRGQLKWQIAKTLSNLMVPGGDVDQGDKPIAGPERLVNRMTSIMTA</sequence>
<evidence type="ECO:0000313" key="2">
    <source>
        <dbReference type="Proteomes" id="UP000479710"/>
    </source>
</evidence>
<proteinExistence type="predicted"/>
<protein>
    <submittedName>
        <fullName evidence="1">Uncharacterized protein</fullName>
    </submittedName>
</protein>
<name>A0A6G1EIQ9_9ORYZ</name>
<organism evidence="1 2">
    <name type="scientific">Oryza meyeriana var. granulata</name>
    <dbReference type="NCBI Taxonomy" id="110450"/>
    <lineage>
        <taxon>Eukaryota</taxon>
        <taxon>Viridiplantae</taxon>
        <taxon>Streptophyta</taxon>
        <taxon>Embryophyta</taxon>
        <taxon>Tracheophyta</taxon>
        <taxon>Spermatophyta</taxon>
        <taxon>Magnoliopsida</taxon>
        <taxon>Liliopsida</taxon>
        <taxon>Poales</taxon>
        <taxon>Poaceae</taxon>
        <taxon>BOP clade</taxon>
        <taxon>Oryzoideae</taxon>
        <taxon>Oryzeae</taxon>
        <taxon>Oryzinae</taxon>
        <taxon>Oryza</taxon>
        <taxon>Oryza meyeriana</taxon>
    </lineage>
</organism>
<accession>A0A6G1EIQ9</accession>
<dbReference type="EMBL" id="SPHZ02000003">
    <property type="protein sequence ID" value="KAF0923843.1"/>
    <property type="molecule type" value="Genomic_DNA"/>
</dbReference>
<comment type="caution">
    <text evidence="1">The sequence shown here is derived from an EMBL/GenBank/DDBJ whole genome shotgun (WGS) entry which is preliminary data.</text>
</comment>
<dbReference type="OrthoDB" id="650700at2759"/>
<dbReference type="Proteomes" id="UP000479710">
    <property type="component" value="Unassembled WGS sequence"/>
</dbReference>
<reference evidence="1 2" key="1">
    <citation type="submission" date="2019-11" db="EMBL/GenBank/DDBJ databases">
        <title>Whole genome sequence of Oryza granulata.</title>
        <authorList>
            <person name="Li W."/>
        </authorList>
    </citation>
    <scope>NUCLEOTIDE SEQUENCE [LARGE SCALE GENOMIC DNA]</scope>
    <source>
        <strain evidence="2">cv. Menghai</strain>
        <tissue evidence="1">Leaf</tissue>
    </source>
</reference>